<accession>A0A220NQP5</accession>
<sequence length="106" mass="11306">MDDVRIHDMKGYLTGPEVEAMMYAAGYEAEALYKAIAPVSSTALVDSTVVDVEVTKPYGRGAPRLTATLLVEAPHAAAVEFGYTTKSGVKVPGQHPLLKVLRAMSI</sequence>
<name>A0A220NQP5_9CAUD</name>
<evidence type="ECO:0000313" key="2">
    <source>
        <dbReference type="Proteomes" id="UP000226097"/>
    </source>
</evidence>
<proteinExistence type="predicted"/>
<evidence type="ECO:0000313" key="1">
    <source>
        <dbReference type="EMBL" id="ASJ78971.1"/>
    </source>
</evidence>
<gene>
    <name evidence="1" type="primary">12</name>
    <name evidence="1" type="ORF">PBI_POUSHOU_12</name>
</gene>
<dbReference type="EMBL" id="MF197383">
    <property type="protein sequence ID" value="ASJ78971.1"/>
    <property type="molecule type" value="Genomic_DNA"/>
</dbReference>
<dbReference type="Proteomes" id="UP000226097">
    <property type="component" value="Segment"/>
</dbReference>
<dbReference type="GeneID" id="40104338"/>
<dbReference type="KEGG" id="vg:40104338"/>
<reference evidence="1" key="1">
    <citation type="submission" date="2017-06" db="EMBL/GenBank/DDBJ databases">
        <authorList>
            <person name="Guerrero Bustamante C.A."/>
            <person name="Bowman C.A."/>
            <person name="Russell D.A."/>
            <person name="Pope W.A."/>
            <person name="Jacobs-Sera D."/>
            <person name="Hatfull G.F."/>
        </authorList>
    </citation>
    <scope>NUCLEOTIDE SEQUENCE [LARGE SCALE GENOMIC DNA]</scope>
</reference>
<keyword evidence="2" id="KW-1185">Reference proteome</keyword>
<protein>
    <submittedName>
        <fullName evidence="1">Uncharacterized protein</fullName>
    </submittedName>
</protein>
<organism evidence="1 2">
    <name type="scientific">Corynebacterium phage Poushou</name>
    <dbReference type="NCBI Taxonomy" id="2015851"/>
    <lineage>
        <taxon>Viruses</taxon>
        <taxon>Duplodnaviria</taxon>
        <taxon>Heunggongvirae</taxon>
        <taxon>Uroviricota</taxon>
        <taxon>Caudoviricetes</taxon>
        <taxon>Poushouvirus</taxon>
        <taxon>Poushouvirus Poushou</taxon>
    </lineage>
</organism>
<dbReference type="RefSeq" id="YP_009626524.1">
    <property type="nucleotide sequence ID" value="NC_042139.2"/>
</dbReference>